<protein>
    <submittedName>
        <fullName evidence="2">Uncharacterized protein</fullName>
    </submittedName>
</protein>
<evidence type="ECO:0000313" key="2">
    <source>
        <dbReference type="EMBL" id="KAF1955902.1"/>
    </source>
</evidence>
<dbReference type="OrthoDB" id="10651842at2759"/>
<feature type="compositionally biased region" description="Pro residues" evidence="1">
    <location>
        <begin position="200"/>
        <end position="230"/>
    </location>
</feature>
<keyword evidence="3" id="KW-1185">Reference proteome</keyword>
<evidence type="ECO:0000313" key="3">
    <source>
        <dbReference type="Proteomes" id="UP000800035"/>
    </source>
</evidence>
<feature type="compositionally biased region" description="Pro residues" evidence="1">
    <location>
        <begin position="240"/>
        <end position="250"/>
    </location>
</feature>
<dbReference type="PRINTS" id="PR01217">
    <property type="entry name" value="PRICHEXTENSN"/>
</dbReference>
<feature type="compositionally biased region" description="Polar residues" evidence="1">
    <location>
        <begin position="122"/>
        <end position="148"/>
    </location>
</feature>
<dbReference type="EMBL" id="ML976993">
    <property type="protein sequence ID" value="KAF1955902.1"/>
    <property type="molecule type" value="Genomic_DNA"/>
</dbReference>
<gene>
    <name evidence="2" type="ORF">CC80DRAFT_563736</name>
</gene>
<name>A0A6A5TW77_9PLEO</name>
<evidence type="ECO:0000256" key="1">
    <source>
        <dbReference type="SAM" id="MobiDB-lite"/>
    </source>
</evidence>
<feature type="region of interest" description="Disordered" evidence="1">
    <location>
        <begin position="122"/>
        <end position="252"/>
    </location>
</feature>
<accession>A0A6A5TW77</accession>
<proteinExistence type="predicted"/>
<dbReference type="Proteomes" id="UP000800035">
    <property type="component" value="Unassembled WGS sequence"/>
</dbReference>
<organism evidence="2 3">
    <name type="scientific">Byssothecium circinans</name>
    <dbReference type="NCBI Taxonomy" id="147558"/>
    <lineage>
        <taxon>Eukaryota</taxon>
        <taxon>Fungi</taxon>
        <taxon>Dikarya</taxon>
        <taxon>Ascomycota</taxon>
        <taxon>Pezizomycotina</taxon>
        <taxon>Dothideomycetes</taxon>
        <taxon>Pleosporomycetidae</taxon>
        <taxon>Pleosporales</taxon>
        <taxon>Massarineae</taxon>
        <taxon>Massarinaceae</taxon>
        <taxon>Byssothecium</taxon>
    </lineage>
</organism>
<reference evidence="2" key="1">
    <citation type="journal article" date="2020" name="Stud. Mycol.">
        <title>101 Dothideomycetes genomes: a test case for predicting lifestyles and emergence of pathogens.</title>
        <authorList>
            <person name="Haridas S."/>
            <person name="Albert R."/>
            <person name="Binder M."/>
            <person name="Bloem J."/>
            <person name="Labutti K."/>
            <person name="Salamov A."/>
            <person name="Andreopoulos B."/>
            <person name="Baker S."/>
            <person name="Barry K."/>
            <person name="Bills G."/>
            <person name="Bluhm B."/>
            <person name="Cannon C."/>
            <person name="Castanera R."/>
            <person name="Culley D."/>
            <person name="Daum C."/>
            <person name="Ezra D."/>
            <person name="Gonzalez J."/>
            <person name="Henrissat B."/>
            <person name="Kuo A."/>
            <person name="Liang C."/>
            <person name="Lipzen A."/>
            <person name="Lutzoni F."/>
            <person name="Magnuson J."/>
            <person name="Mondo S."/>
            <person name="Nolan M."/>
            <person name="Ohm R."/>
            <person name="Pangilinan J."/>
            <person name="Park H.-J."/>
            <person name="Ramirez L."/>
            <person name="Alfaro M."/>
            <person name="Sun H."/>
            <person name="Tritt A."/>
            <person name="Yoshinaga Y."/>
            <person name="Zwiers L.-H."/>
            <person name="Turgeon B."/>
            <person name="Goodwin S."/>
            <person name="Spatafora J."/>
            <person name="Crous P."/>
            <person name="Grigoriev I."/>
        </authorList>
    </citation>
    <scope>NUCLEOTIDE SEQUENCE</scope>
    <source>
        <strain evidence="2">CBS 675.92</strain>
    </source>
</reference>
<feature type="compositionally biased region" description="Polar residues" evidence="1">
    <location>
        <begin position="166"/>
        <end position="175"/>
    </location>
</feature>
<sequence>MAPCTTDSPAYIMPVIAINQQIKATTLGHKCSAETMETFLQKHLGKAAFDNLVRLGLIRYNMEKAEWVVKVQDEYRKNLAAGTVPADCLKQMTTDVEQMNTPRAPGQRAPSYRINATETNAPAHAQASNSGPVTSVPQPQPAISSQLPVQAPPPVTHPVLPAFTQRPANTSQAQDWSMDPARDSPPLSPSSSPPLGLSSTPPPSPFSYPPPGLFSSPGLPPAPAPSPQTQPQPQTEISLPSPPSLNPTPPSQAFSQALRETLYALRRQAELYVGLRPTNPSNEQDQQDSDTLYRTPYPAMAYNVEVRDAICYLLIYEVGDDLPRGEGTEHERLWMMVYSLVHTAVEWEEGVDSTAAAWESVNEVFPQFPQFPGIDGQWASEVEALEVQDVDVRDVESWMGFGGDAIKI</sequence>
<dbReference type="AlphaFoldDB" id="A0A6A5TW77"/>